<organism evidence="2 3">
    <name type="scientific">Shigella boydii</name>
    <dbReference type="NCBI Taxonomy" id="621"/>
    <lineage>
        <taxon>Bacteria</taxon>
        <taxon>Pseudomonadati</taxon>
        <taxon>Pseudomonadota</taxon>
        <taxon>Gammaproteobacteria</taxon>
        <taxon>Enterobacterales</taxon>
        <taxon>Enterobacteriaceae</taxon>
        <taxon>Shigella</taxon>
    </lineage>
</organism>
<dbReference type="SUPFAM" id="SSF52949">
    <property type="entry name" value="Macro domain-like"/>
    <property type="match status" value="1"/>
</dbReference>
<evidence type="ECO:0000313" key="3">
    <source>
        <dbReference type="Proteomes" id="UP000251799"/>
    </source>
</evidence>
<protein>
    <submittedName>
        <fullName evidence="2">RNase III inhibitor</fullName>
    </submittedName>
</protein>
<dbReference type="AlphaFoldDB" id="A0A2X2JLT7"/>
<dbReference type="RefSeq" id="WP_134805479.1">
    <property type="nucleotide sequence ID" value="NZ_UAUR01000003.1"/>
</dbReference>
<dbReference type="PANTHER" id="PTHR34413:SF2">
    <property type="entry name" value="PROPHAGE TAIL FIBER ASSEMBLY PROTEIN HOMOLOG TFAE-RELATED"/>
    <property type="match status" value="1"/>
</dbReference>
<reference evidence="2 3" key="1">
    <citation type="submission" date="2018-06" db="EMBL/GenBank/DDBJ databases">
        <authorList>
            <consortium name="Pathogen Informatics"/>
            <person name="Doyle S."/>
        </authorList>
    </citation>
    <scope>NUCLEOTIDE SEQUENCE [LARGE SCALE GENOMIC DNA]</scope>
    <source>
        <strain evidence="2 3">NCTC8576</strain>
    </source>
</reference>
<dbReference type="Gene3D" id="3.40.220.10">
    <property type="entry name" value="Leucine Aminopeptidase, subunit E, domain 1"/>
    <property type="match status" value="1"/>
</dbReference>
<name>A0A2X2JLT7_SHIBO</name>
<accession>A0A2X2JLT7</accession>
<gene>
    <name evidence="2" type="ORF">NCTC8576_00886</name>
</gene>
<dbReference type="Proteomes" id="UP000251799">
    <property type="component" value="Unassembled WGS sequence"/>
</dbReference>
<proteinExistence type="predicted"/>
<feature type="domain" description="Macro" evidence="1">
    <location>
        <begin position="1"/>
        <end position="196"/>
    </location>
</feature>
<evidence type="ECO:0000259" key="1">
    <source>
        <dbReference type="PROSITE" id="PS51154"/>
    </source>
</evidence>
<dbReference type="PANTHER" id="PTHR34413">
    <property type="entry name" value="PROPHAGE TAIL FIBER ASSEMBLY PROTEIN HOMOLOG TFAE-RELATED-RELATED"/>
    <property type="match status" value="1"/>
</dbReference>
<dbReference type="PROSITE" id="PS51154">
    <property type="entry name" value="MACRO"/>
    <property type="match status" value="1"/>
</dbReference>
<dbReference type="InterPro" id="IPR002589">
    <property type="entry name" value="Macro_dom"/>
</dbReference>
<evidence type="ECO:0000313" key="2">
    <source>
        <dbReference type="EMBL" id="SPZ71249.1"/>
    </source>
</evidence>
<dbReference type="SMART" id="SM00506">
    <property type="entry name" value="A1pp"/>
    <property type="match status" value="1"/>
</dbReference>
<dbReference type="InterPro" id="IPR051220">
    <property type="entry name" value="TFA_Chaperone"/>
</dbReference>
<sequence>MITLILSAPVTEMAEAFKRVFANADNVNIVGKPFETIREFDCMVSAANSFGLMDGGVDVAITAFFGTQLQSRVQNHILREYLGEQPVGSAFVIETGHNHHPWWLVHAPTMRVPLTIDGTDAVYNATWAALLAIFQHNKHATTDRKIKTVAFPAMGAGCGQVPFESVARQMKQAWDNFNKKTESINWEYAQSRQSAVFGTYAYCPGNSVCRYADTKYIGCGDYRTYCSRSGQVCINPEHQADDVLIQHQANNRFRPGSHIHRINPENPVGNVISGAHSHGSSIVIGAHTHTLNKQYSVSDIK</sequence>
<dbReference type="InterPro" id="IPR043472">
    <property type="entry name" value="Macro_dom-like"/>
</dbReference>
<dbReference type="Pfam" id="PF01661">
    <property type="entry name" value="Macro"/>
    <property type="match status" value="1"/>
</dbReference>
<dbReference type="EMBL" id="UAUR01000003">
    <property type="protein sequence ID" value="SPZ71249.1"/>
    <property type="molecule type" value="Genomic_DNA"/>
</dbReference>